<feature type="domain" description="FAD-binding PCMH-type" evidence="6">
    <location>
        <begin position="35"/>
        <end position="208"/>
    </location>
</feature>
<dbReference type="InterPro" id="IPR016167">
    <property type="entry name" value="FAD-bd_PCMH_sub1"/>
</dbReference>
<dbReference type="InterPro" id="IPR036318">
    <property type="entry name" value="FAD-bd_PCMH-like_sf"/>
</dbReference>
<protein>
    <recommendedName>
        <fullName evidence="6">FAD-binding PCMH-type domain-containing protein</fullName>
    </recommendedName>
</protein>
<dbReference type="PROSITE" id="PS51387">
    <property type="entry name" value="FAD_PCMH"/>
    <property type="match status" value="1"/>
</dbReference>
<dbReference type="InterPro" id="IPR006094">
    <property type="entry name" value="Oxid_FAD_bind_N"/>
</dbReference>
<dbReference type="PANTHER" id="PTHR42973">
    <property type="entry name" value="BINDING OXIDOREDUCTASE, PUTATIVE (AFU_ORTHOLOGUE AFUA_1G17690)-RELATED"/>
    <property type="match status" value="1"/>
</dbReference>
<keyword evidence="5" id="KW-0560">Oxidoreductase</keyword>
<dbReference type="InterPro" id="IPR050416">
    <property type="entry name" value="FAD-linked_Oxidoreductase"/>
</dbReference>
<proteinExistence type="inferred from homology"/>
<organism evidence="7 8">
    <name type="scientific">Stachybotrys elegans</name>
    <dbReference type="NCBI Taxonomy" id="80388"/>
    <lineage>
        <taxon>Eukaryota</taxon>
        <taxon>Fungi</taxon>
        <taxon>Dikarya</taxon>
        <taxon>Ascomycota</taxon>
        <taxon>Pezizomycotina</taxon>
        <taxon>Sordariomycetes</taxon>
        <taxon>Hypocreomycetidae</taxon>
        <taxon>Hypocreales</taxon>
        <taxon>Stachybotryaceae</taxon>
        <taxon>Stachybotrys</taxon>
    </lineage>
</organism>
<dbReference type="InterPro" id="IPR016169">
    <property type="entry name" value="FAD-bd_PCMH_sub2"/>
</dbReference>
<gene>
    <name evidence="7" type="ORF">B0I35DRAFT_449802</name>
</gene>
<comment type="similarity">
    <text evidence="2">Belongs to the oxygen-dependent FAD-linked oxidoreductase family.</text>
</comment>
<dbReference type="Pfam" id="PF01565">
    <property type="entry name" value="FAD_binding_4"/>
    <property type="match status" value="1"/>
</dbReference>
<dbReference type="Proteomes" id="UP000813444">
    <property type="component" value="Unassembled WGS sequence"/>
</dbReference>
<evidence type="ECO:0000259" key="6">
    <source>
        <dbReference type="PROSITE" id="PS51387"/>
    </source>
</evidence>
<dbReference type="PANTHER" id="PTHR42973:SF39">
    <property type="entry name" value="FAD-BINDING PCMH-TYPE DOMAIN-CONTAINING PROTEIN"/>
    <property type="match status" value="1"/>
</dbReference>
<evidence type="ECO:0000256" key="4">
    <source>
        <dbReference type="ARBA" id="ARBA00022827"/>
    </source>
</evidence>
<dbReference type="InterPro" id="IPR016166">
    <property type="entry name" value="FAD-bd_PCMH"/>
</dbReference>
<dbReference type="Pfam" id="PF08031">
    <property type="entry name" value="BBE"/>
    <property type="match status" value="1"/>
</dbReference>
<evidence type="ECO:0000313" key="7">
    <source>
        <dbReference type="EMBL" id="KAH7325045.1"/>
    </source>
</evidence>
<keyword evidence="8" id="KW-1185">Reference proteome</keyword>
<dbReference type="OrthoDB" id="415825at2759"/>
<comment type="cofactor">
    <cofactor evidence="1">
        <name>FAD</name>
        <dbReference type="ChEBI" id="CHEBI:57692"/>
    </cofactor>
</comment>
<comment type="caution">
    <text evidence="7">The sequence shown here is derived from an EMBL/GenBank/DDBJ whole genome shotgun (WGS) entry which is preliminary data.</text>
</comment>
<name>A0A8K0SY28_9HYPO</name>
<reference evidence="7" key="1">
    <citation type="journal article" date="2021" name="Nat. Commun.">
        <title>Genetic determinants of endophytism in the Arabidopsis root mycobiome.</title>
        <authorList>
            <person name="Mesny F."/>
            <person name="Miyauchi S."/>
            <person name="Thiergart T."/>
            <person name="Pickel B."/>
            <person name="Atanasova L."/>
            <person name="Karlsson M."/>
            <person name="Huettel B."/>
            <person name="Barry K.W."/>
            <person name="Haridas S."/>
            <person name="Chen C."/>
            <person name="Bauer D."/>
            <person name="Andreopoulos W."/>
            <person name="Pangilinan J."/>
            <person name="LaButti K."/>
            <person name="Riley R."/>
            <person name="Lipzen A."/>
            <person name="Clum A."/>
            <person name="Drula E."/>
            <person name="Henrissat B."/>
            <person name="Kohler A."/>
            <person name="Grigoriev I.V."/>
            <person name="Martin F.M."/>
            <person name="Hacquard S."/>
        </authorList>
    </citation>
    <scope>NUCLEOTIDE SEQUENCE</scope>
    <source>
        <strain evidence="7">MPI-CAGE-CH-0235</strain>
    </source>
</reference>
<sequence length="458" mass="49462">MPPNFEQLRDSLDGGYILLPGDSGFEESLRRWSATAVKPAAAVIRPRTADECSTAIRFITANSLAFTVRGGGHNPSGESAAPNPEAVVLDLEHLRSVSVDTQAQTVTFGGGCTWADVDNALWEHGLATVGGTVADTGVGGLILGGGYGVLSGRHGLAIDVLLSCEVVLASGEIVLASETENADLFWALRGAGTNFGVVTAFTSRAFPQTTVWAGVLMWPNLHGYDGVVAFVNQFAQETDGDQCLMLIVTANPETGEPMLGASIFYNGSAAEAERFYAPLLKMQPLLMNTTGEVPYPAVNTLTQPRFGSMQRYMFGGAKFTCPLDPGHEDLRTSALALEMVSTKKIQEFGQQDKTAFNGRDASFNVLVLMNWRDEKLDPVVGALARRTSAVFRAKEAEGNGEERSPYLNYLNPDVPADRVAMRTGRLFGDKLPRLRELKAKYDPENVFKKTIKLHPTHD</sequence>
<keyword evidence="3" id="KW-0285">Flavoprotein</keyword>
<keyword evidence="4" id="KW-0274">FAD</keyword>
<accession>A0A8K0SY28</accession>
<dbReference type="AlphaFoldDB" id="A0A8K0SY28"/>
<dbReference type="Gene3D" id="3.40.462.20">
    <property type="match status" value="1"/>
</dbReference>
<dbReference type="InterPro" id="IPR012951">
    <property type="entry name" value="BBE"/>
</dbReference>
<dbReference type="SUPFAM" id="SSF56176">
    <property type="entry name" value="FAD-binding/transporter-associated domain-like"/>
    <property type="match status" value="1"/>
</dbReference>
<dbReference type="Gene3D" id="3.30.465.10">
    <property type="match status" value="1"/>
</dbReference>
<evidence type="ECO:0000256" key="1">
    <source>
        <dbReference type="ARBA" id="ARBA00001974"/>
    </source>
</evidence>
<dbReference type="Gene3D" id="3.30.43.10">
    <property type="entry name" value="Uridine Diphospho-n-acetylenolpyruvylglucosamine Reductase, domain 2"/>
    <property type="match status" value="1"/>
</dbReference>
<evidence type="ECO:0000256" key="3">
    <source>
        <dbReference type="ARBA" id="ARBA00022630"/>
    </source>
</evidence>
<dbReference type="GO" id="GO:0016491">
    <property type="term" value="F:oxidoreductase activity"/>
    <property type="evidence" value="ECO:0007669"/>
    <property type="project" value="UniProtKB-KW"/>
</dbReference>
<dbReference type="GO" id="GO:0071949">
    <property type="term" value="F:FAD binding"/>
    <property type="evidence" value="ECO:0007669"/>
    <property type="project" value="InterPro"/>
</dbReference>
<evidence type="ECO:0000313" key="8">
    <source>
        <dbReference type="Proteomes" id="UP000813444"/>
    </source>
</evidence>
<dbReference type="EMBL" id="JAGPNK010000003">
    <property type="protein sequence ID" value="KAH7325045.1"/>
    <property type="molecule type" value="Genomic_DNA"/>
</dbReference>
<evidence type="ECO:0000256" key="5">
    <source>
        <dbReference type="ARBA" id="ARBA00023002"/>
    </source>
</evidence>
<evidence type="ECO:0000256" key="2">
    <source>
        <dbReference type="ARBA" id="ARBA00005466"/>
    </source>
</evidence>